<dbReference type="InterPro" id="IPR046208">
    <property type="entry name" value="DUF6241"/>
</dbReference>
<keyword evidence="2" id="KW-1185">Reference proteome</keyword>
<name>A0ABR7VIJ4_VIRHA</name>
<accession>A0ABR7VIJ4</accession>
<sequence>MKSSNVVLAFFIIIFALWGCDENKKVKTSGDTEINNVSQKVDKEDIVNQKTVKNQDDNSTVQYFIEEKDFQKFAEKGLNPFGQEKKQINLSSTDFEYYIHGMTHQKVKAKEKWDFFEMHPKRIKWLLEGLEETKYKLGPDKQKYKNILKRWEQSDFSTIIEDHNFIWDENEGTVGKAIDRLSTEEERKFLEMEYEKKKHFK</sequence>
<dbReference type="Proteomes" id="UP000621631">
    <property type="component" value="Unassembled WGS sequence"/>
</dbReference>
<reference evidence="1 2" key="1">
    <citation type="submission" date="2020-09" db="EMBL/GenBank/DDBJ databases">
        <title>Draft Genome Sequences of Oil-Oxidizing Bacteria Halomonas titanicae, Marinobacter lutaoensis, and Virgibacillus halodenitrificans Isolated from Highly Saline Environments.</title>
        <authorList>
            <person name="Grouzdev D.S."/>
            <person name="Sokolova D.S."/>
            <person name="Semenova E.M."/>
            <person name="Borzenkov I.A."/>
            <person name="Bidzhieva S.K."/>
            <person name="Poltaraus A.B."/>
            <person name="Nazina T.N."/>
        </authorList>
    </citation>
    <scope>NUCLEOTIDE SEQUENCE [LARGE SCALE GENOMIC DNA]</scope>
    <source>
        <strain evidence="1 2">VKM B-3472D</strain>
    </source>
</reference>
<protein>
    <submittedName>
        <fullName evidence="1">Uncharacterized protein</fullName>
    </submittedName>
</protein>
<evidence type="ECO:0000313" key="2">
    <source>
        <dbReference type="Proteomes" id="UP000621631"/>
    </source>
</evidence>
<evidence type="ECO:0000313" key="1">
    <source>
        <dbReference type="EMBL" id="MBD1221516.1"/>
    </source>
</evidence>
<dbReference type="Pfam" id="PF19754">
    <property type="entry name" value="DUF6241"/>
    <property type="match status" value="1"/>
</dbReference>
<dbReference type="RefSeq" id="WP_189776932.1">
    <property type="nucleotide sequence ID" value="NZ_JACWEZ010000001.1"/>
</dbReference>
<organism evidence="1 2">
    <name type="scientific">Virgibacillus halodenitrificans</name>
    <name type="common">Bacillus halodenitrificans</name>
    <dbReference type="NCBI Taxonomy" id="1482"/>
    <lineage>
        <taxon>Bacteria</taxon>
        <taxon>Bacillati</taxon>
        <taxon>Bacillota</taxon>
        <taxon>Bacilli</taxon>
        <taxon>Bacillales</taxon>
        <taxon>Bacillaceae</taxon>
        <taxon>Virgibacillus</taxon>
    </lineage>
</organism>
<gene>
    <name evidence="1" type="ORF">IC602_02680</name>
</gene>
<comment type="caution">
    <text evidence="1">The sequence shown here is derived from an EMBL/GenBank/DDBJ whole genome shotgun (WGS) entry which is preliminary data.</text>
</comment>
<dbReference type="EMBL" id="JACWEZ010000001">
    <property type="protein sequence ID" value="MBD1221516.1"/>
    <property type="molecule type" value="Genomic_DNA"/>
</dbReference>
<proteinExistence type="predicted"/>